<dbReference type="GO" id="GO:0016787">
    <property type="term" value="F:hydrolase activity"/>
    <property type="evidence" value="ECO:0007669"/>
    <property type="project" value="UniProtKB-KW"/>
</dbReference>
<reference evidence="7 8" key="1">
    <citation type="submission" date="2019-06" db="EMBL/GenBank/DDBJ databases">
        <title>Saccharibacillus brassicae sp. nov., an endophytic bacterium isolated from Chinese cabbage seeds (Brassica pekinensis).</title>
        <authorList>
            <person name="Jiang L."/>
            <person name="Lee J."/>
            <person name="Kim S.W."/>
        </authorList>
    </citation>
    <scope>NUCLEOTIDE SEQUENCE [LARGE SCALE GENOMIC DNA]</scope>
    <source>
        <strain evidence="8">KCTC 43072 / ATSA2</strain>
    </source>
</reference>
<dbReference type="GO" id="GO:0004519">
    <property type="term" value="F:endonuclease activity"/>
    <property type="evidence" value="ECO:0007669"/>
    <property type="project" value="UniProtKB-KW"/>
</dbReference>
<protein>
    <recommendedName>
        <fullName evidence="6">TNase-like domain-containing protein</fullName>
    </recommendedName>
</protein>
<dbReference type="Proteomes" id="UP000316968">
    <property type="component" value="Chromosome"/>
</dbReference>
<evidence type="ECO:0000256" key="1">
    <source>
        <dbReference type="ARBA" id="ARBA00022722"/>
    </source>
</evidence>
<evidence type="ECO:0000313" key="7">
    <source>
        <dbReference type="EMBL" id="QDH21467.1"/>
    </source>
</evidence>
<organism evidence="7 8">
    <name type="scientific">Saccharibacillus brassicae</name>
    <dbReference type="NCBI Taxonomy" id="2583377"/>
    <lineage>
        <taxon>Bacteria</taxon>
        <taxon>Bacillati</taxon>
        <taxon>Bacillota</taxon>
        <taxon>Bacilli</taxon>
        <taxon>Bacillales</taxon>
        <taxon>Paenibacillaceae</taxon>
        <taxon>Saccharibacillus</taxon>
    </lineage>
</organism>
<dbReference type="InterPro" id="IPR035437">
    <property type="entry name" value="SNase_OB-fold_sf"/>
</dbReference>
<dbReference type="PANTHER" id="PTHR12302">
    <property type="entry name" value="EBNA2 BINDING PROTEIN P100"/>
    <property type="match status" value="1"/>
</dbReference>
<keyword evidence="8" id="KW-1185">Reference proteome</keyword>
<keyword evidence="5" id="KW-1133">Transmembrane helix</keyword>
<name>A0A4Y6UZ10_SACBS</name>
<dbReference type="SUPFAM" id="SSF50199">
    <property type="entry name" value="Staphylococcal nuclease"/>
    <property type="match status" value="1"/>
</dbReference>
<feature type="compositionally biased region" description="Polar residues" evidence="4">
    <location>
        <begin position="96"/>
        <end position="124"/>
    </location>
</feature>
<evidence type="ECO:0000256" key="5">
    <source>
        <dbReference type="SAM" id="Phobius"/>
    </source>
</evidence>
<dbReference type="AlphaFoldDB" id="A0A4Y6UZ10"/>
<sequence>MNPRASTRRAGGRRLFWKNLMNGGTPMTPPNHPNPGGSGSNRQPSGGGGGKPKRSLYSILATVIVLGLLLFTDTGRGLLGGLLDSGGETPRIENAQPGTAGQSDATGQSEDAPQNGSPDGNDQPSADADGKVTAEVERTVDGDTFIANFEDGSRERVRMLLIDTPETKKEGTAVQPFGPEASEYAKKRLTGQTVELEFDDEPRDQYDRMLAYVYLDGELVNEEMLEQGFARVVVYKPNDKYVESFREIQNEAKRKKLGVWSIDGYADNRGFHPEAAR</sequence>
<dbReference type="KEGG" id="saca:FFV09_11825"/>
<evidence type="ECO:0000256" key="3">
    <source>
        <dbReference type="ARBA" id="ARBA00022801"/>
    </source>
</evidence>
<keyword evidence="5" id="KW-0472">Membrane</keyword>
<evidence type="ECO:0000256" key="4">
    <source>
        <dbReference type="SAM" id="MobiDB-lite"/>
    </source>
</evidence>
<keyword evidence="5" id="KW-0812">Transmembrane</keyword>
<keyword evidence="3" id="KW-0378">Hydrolase</keyword>
<keyword evidence="2" id="KW-0255">Endonuclease</keyword>
<keyword evidence="1" id="KW-0540">Nuclease</keyword>
<gene>
    <name evidence="7" type="ORF">FFV09_11825</name>
</gene>
<dbReference type="SMART" id="SM00318">
    <property type="entry name" value="SNc"/>
    <property type="match status" value="1"/>
</dbReference>
<evidence type="ECO:0000259" key="6">
    <source>
        <dbReference type="PROSITE" id="PS50830"/>
    </source>
</evidence>
<feature type="domain" description="TNase-like" evidence="6">
    <location>
        <begin position="130"/>
        <end position="262"/>
    </location>
</feature>
<feature type="region of interest" description="Disordered" evidence="4">
    <location>
        <begin position="19"/>
        <end position="52"/>
    </location>
</feature>
<feature type="region of interest" description="Disordered" evidence="4">
    <location>
        <begin position="87"/>
        <end position="132"/>
    </location>
</feature>
<feature type="transmembrane region" description="Helical" evidence="5">
    <location>
        <begin position="55"/>
        <end position="72"/>
    </location>
</feature>
<dbReference type="PROSITE" id="PS50830">
    <property type="entry name" value="TNASE_3"/>
    <property type="match status" value="1"/>
</dbReference>
<proteinExistence type="predicted"/>
<evidence type="ECO:0000256" key="2">
    <source>
        <dbReference type="ARBA" id="ARBA00022759"/>
    </source>
</evidence>
<dbReference type="OrthoDB" id="4376109at2"/>
<dbReference type="Pfam" id="PF00565">
    <property type="entry name" value="SNase"/>
    <property type="match status" value="1"/>
</dbReference>
<evidence type="ECO:0000313" key="8">
    <source>
        <dbReference type="Proteomes" id="UP000316968"/>
    </source>
</evidence>
<dbReference type="Gene3D" id="2.40.50.90">
    <property type="match status" value="1"/>
</dbReference>
<dbReference type="CDD" id="cd00175">
    <property type="entry name" value="SNc"/>
    <property type="match status" value="1"/>
</dbReference>
<dbReference type="PANTHER" id="PTHR12302:SF3">
    <property type="entry name" value="SERINE_THREONINE-PROTEIN KINASE 31"/>
    <property type="match status" value="1"/>
</dbReference>
<accession>A0A4Y6UZ10</accession>
<dbReference type="EMBL" id="CP041217">
    <property type="protein sequence ID" value="QDH21467.1"/>
    <property type="molecule type" value="Genomic_DNA"/>
</dbReference>
<dbReference type="InterPro" id="IPR016071">
    <property type="entry name" value="Staphylococal_nuclease_OB-fold"/>
</dbReference>